<accession>A0A1Q5U7Y9</accession>
<protein>
    <recommendedName>
        <fullName evidence="3">RNase III domain-containing protein</fullName>
    </recommendedName>
</protein>
<comment type="caution">
    <text evidence="1">The sequence shown here is derived from an EMBL/GenBank/DDBJ whole genome shotgun (WGS) entry which is preliminary data.</text>
</comment>
<keyword evidence="2" id="KW-1185">Reference proteome</keyword>
<dbReference type="GO" id="GO:0004525">
    <property type="term" value="F:ribonuclease III activity"/>
    <property type="evidence" value="ECO:0007669"/>
    <property type="project" value="InterPro"/>
</dbReference>
<dbReference type="InterPro" id="IPR036389">
    <property type="entry name" value="RNase_III_sf"/>
</dbReference>
<dbReference type="SUPFAM" id="SSF69065">
    <property type="entry name" value="RNase III domain-like"/>
    <property type="match status" value="1"/>
</dbReference>
<evidence type="ECO:0008006" key="3">
    <source>
        <dbReference type="Google" id="ProtNLM"/>
    </source>
</evidence>
<dbReference type="Gene3D" id="1.10.1520.10">
    <property type="entry name" value="Ribonuclease III domain"/>
    <property type="match status" value="1"/>
</dbReference>
<sequence>MGFATGFAECIYINLAQGNQLSPGPVADAVEAVIAAAFFDSSEDMQVVESIMKAFNIRWP</sequence>
<proteinExistence type="predicted"/>
<organism evidence="1 2">
    <name type="scientific">Penicillium subrubescens</name>
    <dbReference type="NCBI Taxonomy" id="1316194"/>
    <lineage>
        <taxon>Eukaryota</taxon>
        <taxon>Fungi</taxon>
        <taxon>Dikarya</taxon>
        <taxon>Ascomycota</taxon>
        <taxon>Pezizomycotina</taxon>
        <taxon>Eurotiomycetes</taxon>
        <taxon>Eurotiomycetidae</taxon>
        <taxon>Eurotiales</taxon>
        <taxon>Aspergillaceae</taxon>
        <taxon>Penicillium</taxon>
    </lineage>
</organism>
<evidence type="ECO:0000313" key="2">
    <source>
        <dbReference type="Proteomes" id="UP000186955"/>
    </source>
</evidence>
<reference evidence="1 2" key="1">
    <citation type="submission" date="2016-10" db="EMBL/GenBank/DDBJ databases">
        <title>Genome sequence of the ascomycete fungus Penicillium subrubescens.</title>
        <authorList>
            <person name="De Vries R.P."/>
            <person name="Peng M."/>
            <person name="Dilokpimol A."/>
            <person name="Hilden K."/>
            <person name="Makela M.R."/>
            <person name="Grigoriev I."/>
            <person name="Riley R."/>
            <person name="Granchi Z."/>
        </authorList>
    </citation>
    <scope>NUCLEOTIDE SEQUENCE [LARGE SCALE GENOMIC DNA]</scope>
    <source>
        <strain evidence="1 2">CBS 132785</strain>
    </source>
</reference>
<dbReference type="STRING" id="1316194.A0A1Q5U7Y9"/>
<dbReference type="GO" id="GO:0006396">
    <property type="term" value="P:RNA processing"/>
    <property type="evidence" value="ECO:0007669"/>
    <property type="project" value="InterPro"/>
</dbReference>
<dbReference type="Proteomes" id="UP000186955">
    <property type="component" value="Unassembled WGS sequence"/>
</dbReference>
<dbReference type="AlphaFoldDB" id="A0A1Q5U7Y9"/>
<dbReference type="EMBL" id="MNBE01000567">
    <property type="protein sequence ID" value="OKP08573.1"/>
    <property type="molecule type" value="Genomic_DNA"/>
</dbReference>
<gene>
    <name evidence="1" type="ORF">PENSUB_5560</name>
</gene>
<name>A0A1Q5U7Y9_9EURO</name>
<evidence type="ECO:0000313" key="1">
    <source>
        <dbReference type="EMBL" id="OKP08573.1"/>
    </source>
</evidence>